<evidence type="ECO:0000259" key="5">
    <source>
        <dbReference type="PROSITE" id="PS50931"/>
    </source>
</evidence>
<dbReference type="PANTHER" id="PTHR30419:SF30">
    <property type="entry name" value="LYSR FAMILY TRANSCRIPTIONAL REGULATOR"/>
    <property type="match status" value="1"/>
</dbReference>
<dbReference type="CDD" id="cd05466">
    <property type="entry name" value="PBP2_LTTR_substrate"/>
    <property type="match status" value="1"/>
</dbReference>
<dbReference type="RefSeq" id="WP_225675512.1">
    <property type="nucleotide sequence ID" value="NZ_JAEDAH010000083.1"/>
</dbReference>
<dbReference type="PRINTS" id="PR00039">
    <property type="entry name" value="HTHLYSR"/>
</dbReference>
<keyword evidence="4" id="KW-0804">Transcription</keyword>
<dbReference type="Pfam" id="PF00126">
    <property type="entry name" value="HTH_1"/>
    <property type="match status" value="1"/>
</dbReference>
<dbReference type="InterPro" id="IPR000847">
    <property type="entry name" value="LysR_HTH_N"/>
</dbReference>
<keyword evidence="2" id="KW-0805">Transcription regulation</keyword>
<dbReference type="Pfam" id="PF03466">
    <property type="entry name" value="LysR_substrate"/>
    <property type="match status" value="1"/>
</dbReference>
<dbReference type="SUPFAM" id="SSF46785">
    <property type="entry name" value="Winged helix' DNA-binding domain"/>
    <property type="match status" value="1"/>
</dbReference>
<gene>
    <name evidence="6" type="ORF">I9W95_12825</name>
</gene>
<keyword evidence="7" id="KW-1185">Reference proteome</keyword>
<dbReference type="PROSITE" id="PS50931">
    <property type="entry name" value="HTH_LYSR"/>
    <property type="match status" value="1"/>
</dbReference>
<accession>A0ABS7ZS61</accession>
<dbReference type="InterPro" id="IPR050950">
    <property type="entry name" value="HTH-type_LysR_regulators"/>
</dbReference>
<reference evidence="6 7" key="1">
    <citation type="submission" date="2020-12" db="EMBL/GenBank/DDBJ databases">
        <title>Novel Thalassolituus-related marine hydrocarbonoclastic bacteria mediated algae-derived hydrocarbons mineralization in twilight zone of the northern South China Sea.</title>
        <authorList>
            <person name="Dong C."/>
        </authorList>
    </citation>
    <scope>NUCLEOTIDE SEQUENCE [LARGE SCALE GENOMIC DNA]</scope>
    <source>
        <strain evidence="6 7">IMCC1826</strain>
    </source>
</reference>
<comment type="similarity">
    <text evidence="1">Belongs to the LysR transcriptional regulatory family.</text>
</comment>
<name>A0ABS7ZS61_9GAMM</name>
<evidence type="ECO:0000313" key="7">
    <source>
        <dbReference type="Proteomes" id="UP000714380"/>
    </source>
</evidence>
<feature type="domain" description="HTH lysR-type" evidence="5">
    <location>
        <begin position="1"/>
        <end position="58"/>
    </location>
</feature>
<evidence type="ECO:0000256" key="4">
    <source>
        <dbReference type="ARBA" id="ARBA00023163"/>
    </source>
</evidence>
<sequence length="301" mass="33875">MDLRALRYFLAVAEQGSFTAAAQQLHTAQPAVSMAVRKLEDELGLTLFHRNERRVTLTDEGLVLLPHARQILQGVADAELAMHELHGLQQGEVRIGISNMLGSYYFPPILMAFRERYPGVRLSVVEAGTRAIQRMIMEGEIDIGVVVADAPPAELESRCFLRDQMMAIVPDDHALAQRKAIRFDEFFDEELVLFKQGYFHREVIDRLCAEHGLQANIGFETNLLALIRQIVKQGFAITTLLPMVIRDDPQLVAVPFTQPVWLDLSIAWRRGGYLSVANRTFVEFLLAHSQNKESPTASDPL</sequence>
<comment type="caution">
    <text evidence="6">The sequence shown here is derived from an EMBL/GenBank/DDBJ whole genome shotgun (WGS) entry which is preliminary data.</text>
</comment>
<dbReference type="InterPro" id="IPR005119">
    <property type="entry name" value="LysR_subst-bd"/>
</dbReference>
<keyword evidence="3" id="KW-0238">DNA-binding</keyword>
<dbReference type="Proteomes" id="UP000714380">
    <property type="component" value="Unassembled WGS sequence"/>
</dbReference>
<evidence type="ECO:0000256" key="3">
    <source>
        <dbReference type="ARBA" id="ARBA00023125"/>
    </source>
</evidence>
<dbReference type="Gene3D" id="3.40.190.290">
    <property type="match status" value="1"/>
</dbReference>
<dbReference type="InterPro" id="IPR036390">
    <property type="entry name" value="WH_DNA-bd_sf"/>
</dbReference>
<organism evidence="6 7">
    <name type="scientific">Thalassolituus marinus</name>
    <dbReference type="NCBI Taxonomy" id="671053"/>
    <lineage>
        <taxon>Bacteria</taxon>
        <taxon>Pseudomonadati</taxon>
        <taxon>Pseudomonadota</taxon>
        <taxon>Gammaproteobacteria</taxon>
        <taxon>Oceanospirillales</taxon>
        <taxon>Oceanospirillaceae</taxon>
        <taxon>Thalassolituus</taxon>
    </lineage>
</organism>
<evidence type="ECO:0000313" key="6">
    <source>
        <dbReference type="EMBL" id="MCA6064491.1"/>
    </source>
</evidence>
<proteinExistence type="inferred from homology"/>
<evidence type="ECO:0000256" key="1">
    <source>
        <dbReference type="ARBA" id="ARBA00009437"/>
    </source>
</evidence>
<dbReference type="InterPro" id="IPR036388">
    <property type="entry name" value="WH-like_DNA-bd_sf"/>
</dbReference>
<dbReference type="SUPFAM" id="SSF53850">
    <property type="entry name" value="Periplasmic binding protein-like II"/>
    <property type="match status" value="1"/>
</dbReference>
<protein>
    <submittedName>
        <fullName evidence="6">LysR family transcriptional regulator</fullName>
    </submittedName>
</protein>
<dbReference type="Gene3D" id="1.10.10.10">
    <property type="entry name" value="Winged helix-like DNA-binding domain superfamily/Winged helix DNA-binding domain"/>
    <property type="match status" value="1"/>
</dbReference>
<dbReference type="EMBL" id="JAEDAH010000083">
    <property type="protein sequence ID" value="MCA6064491.1"/>
    <property type="molecule type" value="Genomic_DNA"/>
</dbReference>
<evidence type="ECO:0000256" key="2">
    <source>
        <dbReference type="ARBA" id="ARBA00023015"/>
    </source>
</evidence>
<dbReference type="PANTHER" id="PTHR30419">
    <property type="entry name" value="HTH-TYPE TRANSCRIPTIONAL REGULATOR YBHD"/>
    <property type="match status" value="1"/>
</dbReference>